<dbReference type="PROSITE" id="PS51061">
    <property type="entry name" value="R3H"/>
    <property type="match status" value="1"/>
</dbReference>
<evidence type="ECO:0000256" key="5">
    <source>
        <dbReference type="ARBA" id="ARBA00023316"/>
    </source>
</evidence>
<dbReference type="CDD" id="cd02414">
    <property type="entry name" value="KH-II_Jag"/>
    <property type="match status" value="1"/>
</dbReference>
<evidence type="ECO:0000259" key="7">
    <source>
        <dbReference type="PROSITE" id="PS51061"/>
    </source>
</evidence>
<organism evidence="8 9">
    <name type="scientific">Candidatus Aquicultor secundus</name>
    <dbReference type="NCBI Taxonomy" id="1973895"/>
    <lineage>
        <taxon>Bacteria</taxon>
        <taxon>Bacillati</taxon>
        <taxon>Actinomycetota</taxon>
        <taxon>Candidatus Aquicultoria</taxon>
        <taxon>Candidatus Aquicultorales</taxon>
        <taxon>Candidatus Aquicultoraceae</taxon>
        <taxon>Candidatus Aquicultor</taxon>
    </lineage>
</organism>
<comment type="similarity">
    <text evidence="6">Belongs to the KhpB RNA-binding protein family.</text>
</comment>
<proteinExistence type="inferred from homology"/>
<dbReference type="Gene3D" id="3.30.1370.50">
    <property type="entry name" value="R3H-like domain"/>
    <property type="match status" value="1"/>
</dbReference>
<dbReference type="Pfam" id="PF13083">
    <property type="entry name" value="KH_KhpA-B"/>
    <property type="match status" value="1"/>
</dbReference>
<comment type="subunit">
    <text evidence="6">Forms a complex with KhpA.</text>
</comment>
<evidence type="ECO:0000256" key="4">
    <source>
        <dbReference type="ARBA" id="ARBA00023186"/>
    </source>
</evidence>
<dbReference type="NCBIfam" id="NF041568">
    <property type="entry name" value="Jag_EloR"/>
    <property type="match status" value="1"/>
</dbReference>
<dbReference type="HAMAP" id="MF_00867">
    <property type="entry name" value="KhpB"/>
    <property type="match status" value="1"/>
</dbReference>
<sequence length="206" mass="22642">MTTVIEKEGSTVEEAIKVALSELGVDRADAKVEILEEESKGFFGRLGAGKARVRVSVIDKGVQTIESLIKEIMEHLGVDGDVAIHETDDAIKIDITGGELGLLIGKRGETLSAIQTIANVALRKAGAEKKLLVDIENYRQRRAESLEEMAKQAAEKVVRTGRVVVLRPMNAYDRRMIHLALQDNDKVFTESQGEEPDRLVKILPKA</sequence>
<dbReference type="AlphaFoldDB" id="A0A2M7T8I6"/>
<dbReference type="Proteomes" id="UP000230956">
    <property type="component" value="Unassembled WGS sequence"/>
</dbReference>
<dbReference type="InterPro" id="IPR001374">
    <property type="entry name" value="R3H_dom"/>
</dbReference>
<name>A0A2M7T8I6_9ACTN</name>
<dbReference type="PANTHER" id="PTHR35800">
    <property type="entry name" value="PROTEIN JAG"/>
    <property type="match status" value="1"/>
</dbReference>
<keyword evidence="4 6" id="KW-0143">Chaperone</keyword>
<evidence type="ECO:0000256" key="6">
    <source>
        <dbReference type="HAMAP-Rule" id="MF_00867"/>
    </source>
</evidence>
<dbReference type="GO" id="GO:0071555">
    <property type="term" value="P:cell wall organization"/>
    <property type="evidence" value="ECO:0007669"/>
    <property type="project" value="UniProtKB-KW"/>
</dbReference>
<dbReference type="Pfam" id="PF14804">
    <property type="entry name" value="Jag_N"/>
    <property type="match status" value="1"/>
</dbReference>
<dbReference type="InterPro" id="IPR036867">
    <property type="entry name" value="R3H_dom_sf"/>
</dbReference>
<comment type="domain">
    <text evidence="6">Has an N-terminal Jag-N domain and 2 RNA-binding domains (KH and R3H).</text>
</comment>
<gene>
    <name evidence="6" type="primary">khpB</name>
    <name evidence="6" type="synonym">eloR</name>
    <name evidence="8" type="ORF">COY37_04520</name>
</gene>
<dbReference type="SMART" id="SM01245">
    <property type="entry name" value="Jag_N"/>
    <property type="match status" value="1"/>
</dbReference>
<dbReference type="InterPro" id="IPR039247">
    <property type="entry name" value="KhpB"/>
</dbReference>
<comment type="subcellular location">
    <subcellularLocation>
        <location evidence="6">Cytoplasm</location>
    </subcellularLocation>
</comment>
<dbReference type="PANTHER" id="PTHR35800:SF1">
    <property type="entry name" value="RNA-BINDING PROTEIN KHPB"/>
    <property type="match status" value="1"/>
</dbReference>
<dbReference type="CDD" id="cd02644">
    <property type="entry name" value="R3H_jag"/>
    <property type="match status" value="1"/>
</dbReference>
<keyword evidence="1 6" id="KW-0963">Cytoplasm</keyword>
<dbReference type="InterPro" id="IPR038008">
    <property type="entry name" value="Jag_KH"/>
</dbReference>
<evidence type="ECO:0000313" key="9">
    <source>
        <dbReference type="Proteomes" id="UP000230956"/>
    </source>
</evidence>
<dbReference type="Gene3D" id="3.30.30.80">
    <property type="entry name" value="probable RNA-binding protein from clostridium symbiosum atcc 14940"/>
    <property type="match status" value="1"/>
</dbReference>
<dbReference type="GO" id="GO:0008360">
    <property type="term" value="P:regulation of cell shape"/>
    <property type="evidence" value="ECO:0007669"/>
    <property type="project" value="UniProtKB-KW"/>
</dbReference>
<dbReference type="InterPro" id="IPR015946">
    <property type="entry name" value="KH_dom-like_a/b"/>
</dbReference>
<comment type="function">
    <text evidence="6">A probable RNA chaperone. Forms a complex with KhpA which binds to cellular RNA and controls its expression. Plays a role in peptidoglycan (PG) homeostasis and cell length regulation.</text>
</comment>
<dbReference type="InterPro" id="IPR034079">
    <property type="entry name" value="R3H_KhpB"/>
</dbReference>
<dbReference type="InterPro" id="IPR032782">
    <property type="entry name" value="KhpB_N"/>
</dbReference>
<dbReference type="Gene3D" id="3.30.300.20">
    <property type="match status" value="1"/>
</dbReference>
<dbReference type="InterPro" id="IPR038247">
    <property type="entry name" value="Jag_N_dom_sf"/>
</dbReference>
<evidence type="ECO:0000256" key="2">
    <source>
        <dbReference type="ARBA" id="ARBA00022884"/>
    </source>
</evidence>
<reference evidence="9" key="1">
    <citation type="submission" date="2017-09" db="EMBL/GenBank/DDBJ databases">
        <title>Depth-based differentiation of microbial function through sediment-hosted aquifers and enrichment of novel symbionts in the deep terrestrial subsurface.</title>
        <authorList>
            <person name="Probst A.J."/>
            <person name="Ladd B."/>
            <person name="Jarett J.K."/>
            <person name="Geller-Mcgrath D.E."/>
            <person name="Sieber C.M.K."/>
            <person name="Emerson J.B."/>
            <person name="Anantharaman K."/>
            <person name="Thomas B.C."/>
            <person name="Malmstrom R."/>
            <person name="Stieglmeier M."/>
            <person name="Klingl A."/>
            <person name="Woyke T."/>
            <person name="Ryan C.M."/>
            <person name="Banfield J.F."/>
        </authorList>
    </citation>
    <scope>NUCLEOTIDE SEQUENCE [LARGE SCALE GENOMIC DNA]</scope>
</reference>
<dbReference type="GO" id="GO:0009252">
    <property type="term" value="P:peptidoglycan biosynthetic process"/>
    <property type="evidence" value="ECO:0007669"/>
    <property type="project" value="UniProtKB-UniRule"/>
</dbReference>
<dbReference type="GO" id="GO:0003723">
    <property type="term" value="F:RNA binding"/>
    <property type="evidence" value="ECO:0007669"/>
    <property type="project" value="UniProtKB-UniRule"/>
</dbReference>
<keyword evidence="3 6" id="KW-0133">Cell shape</keyword>
<keyword evidence="2 6" id="KW-0694">RNA-binding</keyword>
<keyword evidence="5 6" id="KW-0961">Cell wall biogenesis/degradation</keyword>
<dbReference type="RefSeq" id="WP_286679381.1">
    <property type="nucleotide sequence ID" value="NZ_MNXI01000147.1"/>
</dbReference>
<dbReference type="EMBL" id="PFNG01000107">
    <property type="protein sequence ID" value="PIZ39759.1"/>
    <property type="molecule type" value="Genomic_DNA"/>
</dbReference>
<feature type="domain" description="R3H" evidence="7">
    <location>
        <begin position="140"/>
        <end position="206"/>
    </location>
</feature>
<evidence type="ECO:0000313" key="8">
    <source>
        <dbReference type="EMBL" id="PIZ39759.1"/>
    </source>
</evidence>
<accession>A0A2M7T8I6</accession>
<protein>
    <recommendedName>
        <fullName evidence="6">RNA-binding protein KhpB</fullName>
    </recommendedName>
    <alternativeName>
        <fullName evidence="6">RNA-binding protein EloR</fullName>
    </alternativeName>
</protein>
<evidence type="ECO:0000256" key="1">
    <source>
        <dbReference type="ARBA" id="ARBA00022490"/>
    </source>
</evidence>
<comment type="caution">
    <text evidence="8">The sequence shown here is derived from an EMBL/GenBank/DDBJ whole genome shotgun (WGS) entry which is preliminary data.</text>
</comment>
<dbReference type="SMART" id="SM00393">
    <property type="entry name" value="R3H"/>
    <property type="match status" value="1"/>
</dbReference>
<dbReference type="GO" id="GO:0005737">
    <property type="term" value="C:cytoplasm"/>
    <property type="evidence" value="ECO:0007669"/>
    <property type="project" value="UniProtKB-SubCell"/>
</dbReference>
<dbReference type="Pfam" id="PF01424">
    <property type="entry name" value="R3H"/>
    <property type="match status" value="1"/>
</dbReference>
<feature type="region of interest" description="Jag_N domain" evidence="6">
    <location>
        <begin position="6"/>
        <end position="56"/>
    </location>
</feature>
<evidence type="ECO:0000256" key="3">
    <source>
        <dbReference type="ARBA" id="ARBA00022960"/>
    </source>
</evidence>
<dbReference type="SUPFAM" id="SSF82708">
    <property type="entry name" value="R3H domain"/>
    <property type="match status" value="1"/>
</dbReference>